<dbReference type="GO" id="GO:0048038">
    <property type="term" value="F:quinone binding"/>
    <property type="evidence" value="ECO:0007669"/>
    <property type="project" value="UniProtKB-UniRule"/>
</dbReference>
<dbReference type="InterPro" id="IPR001457">
    <property type="entry name" value="NADH_UbQ/plastoQ_OxRdtase_su6"/>
</dbReference>
<feature type="transmembrane region" description="Helical" evidence="1">
    <location>
        <begin position="20"/>
        <end position="40"/>
    </location>
</feature>
<organism evidence="3 4">
    <name type="scientific">Parafrankia irregularis</name>
    <dbReference type="NCBI Taxonomy" id="795642"/>
    <lineage>
        <taxon>Bacteria</taxon>
        <taxon>Bacillati</taxon>
        <taxon>Actinomycetota</taxon>
        <taxon>Actinomycetes</taxon>
        <taxon>Frankiales</taxon>
        <taxon>Frankiaceae</taxon>
        <taxon>Parafrankia</taxon>
    </lineage>
</organism>
<keyword evidence="1" id="KW-0874">Quinone</keyword>
<evidence type="ECO:0000313" key="3">
    <source>
        <dbReference type="EMBL" id="CUU54266.1"/>
    </source>
</evidence>
<dbReference type="RefSeq" id="WP_091271612.1">
    <property type="nucleotide sequence ID" value="NZ_FAOZ01000002.1"/>
</dbReference>
<feature type="compositionally biased region" description="Gly residues" evidence="2">
    <location>
        <begin position="247"/>
        <end position="289"/>
    </location>
</feature>
<reference evidence="4" key="1">
    <citation type="submission" date="2015-11" db="EMBL/GenBank/DDBJ databases">
        <authorList>
            <person name="Varghese N."/>
        </authorList>
    </citation>
    <scope>NUCLEOTIDE SEQUENCE [LARGE SCALE GENOMIC DNA]</scope>
    <source>
        <strain evidence="4">DSM 45899</strain>
    </source>
</reference>
<gene>
    <name evidence="3" type="ORF">Ga0074812_102272</name>
</gene>
<evidence type="ECO:0000256" key="2">
    <source>
        <dbReference type="SAM" id="MobiDB-lite"/>
    </source>
</evidence>
<dbReference type="PANTHER" id="PTHR33269:SF19">
    <property type="entry name" value="NADH-QUINONE OXIDOREDUCTASE SUBUNIT J"/>
    <property type="match status" value="1"/>
</dbReference>
<feature type="transmembrane region" description="Helical" evidence="1">
    <location>
        <begin position="47"/>
        <end position="64"/>
    </location>
</feature>
<evidence type="ECO:0000256" key="1">
    <source>
        <dbReference type="RuleBase" id="RU004429"/>
    </source>
</evidence>
<dbReference type="PANTHER" id="PTHR33269">
    <property type="entry name" value="NADH-UBIQUINONE OXIDOREDUCTASE CHAIN 6"/>
    <property type="match status" value="1"/>
</dbReference>
<feature type="transmembrane region" description="Helical" evidence="1">
    <location>
        <begin position="70"/>
        <end position="94"/>
    </location>
</feature>
<comment type="catalytic activity">
    <reaction evidence="1">
        <text>a quinone + NADH + 5 H(+)(in) = a quinol + NAD(+) + 4 H(+)(out)</text>
        <dbReference type="Rhea" id="RHEA:57888"/>
        <dbReference type="ChEBI" id="CHEBI:15378"/>
        <dbReference type="ChEBI" id="CHEBI:24646"/>
        <dbReference type="ChEBI" id="CHEBI:57540"/>
        <dbReference type="ChEBI" id="CHEBI:57945"/>
        <dbReference type="ChEBI" id="CHEBI:132124"/>
    </reaction>
</comment>
<comment type="function">
    <text evidence="1">NDH-1 shuttles electrons from NADH, via FMN and iron-sulfur (Fe-S) centers, to quinones in the respiratory chain. Couples the redox reaction to proton translocation (for every two electrons transferred, four hydrogen ions are translocated across the cytoplasmic membrane), and thus conserves the redox energy in a proton gradient.</text>
</comment>
<dbReference type="InterPro" id="IPR042106">
    <property type="entry name" value="Nuo/plastoQ_OxRdtase_6_NuoJ"/>
</dbReference>
<dbReference type="EC" id="7.1.1.-" evidence="1"/>
<keyword evidence="4" id="KW-1185">Reference proteome</keyword>
<dbReference type="GO" id="GO:0008137">
    <property type="term" value="F:NADH dehydrogenase (ubiquinone) activity"/>
    <property type="evidence" value="ECO:0007669"/>
    <property type="project" value="UniProtKB-UniRule"/>
</dbReference>
<feature type="region of interest" description="Disordered" evidence="2">
    <location>
        <begin position="226"/>
        <end position="319"/>
    </location>
</feature>
<keyword evidence="1" id="KW-0812">Transmembrane</keyword>
<accession>A0A0S4QIB8</accession>
<dbReference type="Pfam" id="PF00499">
    <property type="entry name" value="Oxidored_q3"/>
    <property type="match status" value="1"/>
</dbReference>
<protein>
    <recommendedName>
        <fullName evidence="1">NADH-quinone oxidoreductase subunit J</fullName>
        <ecNumber evidence="1">7.1.1.-</ecNumber>
    </recommendedName>
</protein>
<name>A0A0S4QIB8_9ACTN</name>
<comment type="subcellular location">
    <subcellularLocation>
        <location evidence="1">Cell membrane</location>
        <topology evidence="1">Multi-pass membrane protein</topology>
    </subcellularLocation>
</comment>
<dbReference type="AlphaFoldDB" id="A0A0S4QIB8"/>
<dbReference type="GO" id="GO:0005886">
    <property type="term" value="C:plasma membrane"/>
    <property type="evidence" value="ECO:0007669"/>
    <property type="project" value="UniProtKB-SubCell"/>
</dbReference>
<dbReference type="EMBL" id="FAOZ01000002">
    <property type="protein sequence ID" value="CUU54266.1"/>
    <property type="molecule type" value="Genomic_DNA"/>
</dbReference>
<keyword evidence="1" id="KW-1133">Transmembrane helix</keyword>
<feature type="transmembrane region" description="Helical" evidence="1">
    <location>
        <begin position="106"/>
        <end position="126"/>
    </location>
</feature>
<dbReference type="Proteomes" id="UP000198802">
    <property type="component" value="Unassembled WGS sequence"/>
</dbReference>
<proteinExistence type="inferred from homology"/>
<sequence>MSPQILAQAAEITSTSNGEAWTFWLLAPVALIAALGMVLMRSAVHSALLLVVNLFCVAVFYLLQDAPFLGFVQIIVYTGAIMVLFLFVLMLVGVDSSDSLVETLRGQRIAAVILGLGFAGLLVFPIGRAIDGGSAAGLDAANSEGNVTAIGKLLFSEYVFVFEAISALLVVAAIGTMVLGHREHTGEKLTQKERMRRRLTEGGPITPRPGPKVFAINPDLEQAVRGSGEPAAVGGPAHDEGPDASGTGTGGTGFGGPGSSGPSDGPGSGGPDTGDSGSGGPQAGGGGQHVNGSAVAEDADGANAVGEAAPVGAGSGGGR</sequence>
<evidence type="ECO:0000313" key="4">
    <source>
        <dbReference type="Proteomes" id="UP000198802"/>
    </source>
</evidence>
<feature type="transmembrane region" description="Helical" evidence="1">
    <location>
        <begin position="158"/>
        <end position="179"/>
    </location>
</feature>
<dbReference type="NCBIfam" id="NF005165">
    <property type="entry name" value="PRK06638.1-5"/>
    <property type="match status" value="1"/>
</dbReference>
<dbReference type="Gene3D" id="1.20.120.1200">
    <property type="entry name" value="NADH-ubiquinone/plastoquinone oxidoreductase chain 6, subunit NuoJ"/>
    <property type="match status" value="1"/>
</dbReference>
<comment type="similarity">
    <text evidence="1">Belongs to the complex I subunit 6 family.</text>
</comment>
<keyword evidence="1" id="KW-0472">Membrane</keyword>
<keyword evidence="1" id="KW-0520">NAD</keyword>
<keyword evidence="1" id="KW-1003">Cell membrane</keyword>
<feature type="region of interest" description="Disordered" evidence="2">
    <location>
        <begin position="185"/>
        <end position="214"/>
    </location>
</feature>